<dbReference type="InterPro" id="IPR012349">
    <property type="entry name" value="Split_barrel_FMN-bd"/>
</dbReference>
<feature type="domain" description="Metallo-beta-lactamase" evidence="1">
    <location>
        <begin position="24"/>
        <end position="238"/>
    </location>
</feature>
<evidence type="ECO:0000259" key="1">
    <source>
        <dbReference type="SMART" id="SM00849"/>
    </source>
</evidence>
<dbReference type="EMBL" id="FXTJ01000004">
    <property type="protein sequence ID" value="SMO81086.1"/>
    <property type="molecule type" value="Genomic_DNA"/>
</dbReference>
<name>A0A521EAX8_9ACTN</name>
<dbReference type="Pfam" id="PF04075">
    <property type="entry name" value="F420H2_quin_red"/>
    <property type="match status" value="1"/>
</dbReference>
<dbReference type="PANTHER" id="PTHR42951:SF17">
    <property type="entry name" value="METALLO-BETA-LACTAMASE DOMAIN-CONTAINING PROTEIN"/>
    <property type="match status" value="1"/>
</dbReference>
<dbReference type="Proteomes" id="UP000317484">
    <property type="component" value="Unassembled WGS sequence"/>
</dbReference>
<dbReference type="InterPro" id="IPR001279">
    <property type="entry name" value="Metallo-B-lactamas"/>
</dbReference>
<dbReference type="Gene3D" id="2.30.110.10">
    <property type="entry name" value="Electron Transport, Fmn-binding Protein, Chain A"/>
    <property type="match status" value="1"/>
</dbReference>
<accession>A0A521EAX8</accession>
<reference evidence="2 3" key="1">
    <citation type="submission" date="2017-05" db="EMBL/GenBank/DDBJ databases">
        <authorList>
            <person name="Varghese N."/>
            <person name="Submissions S."/>
        </authorList>
    </citation>
    <scope>NUCLEOTIDE SEQUENCE [LARGE SCALE GENOMIC DNA]</scope>
    <source>
        <strain evidence="2 3">DSM 46834</strain>
    </source>
</reference>
<dbReference type="SMART" id="SM00849">
    <property type="entry name" value="Lactamase_B"/>
    <property type="match status" value="1"/>
</dbReference>
<dbReference type="InterPro" id="IPR004378">
    <property type="entry name" value="F420H2_quin_Rdtase"/>
</dbReference>
<dbReference type="Pfam" id="PF00753">
    <property type="entry name" value="Lactamase_B"/>
    <property type="match status" value="1"/>
</dbReference>
<evidence type="ECO:0000313" key="2">
    <source>
        <dbReference type="EMBL" id="SMO81086.1"/>
    </source>
</evidence>
<dbReference type="GO" id="GO:0016491">
    <property type="term" value="F:oxidoreductase activity"/>
    <property type="evidence" value="ECO:0007669"/>
    <property type="project" value="InterPro"/>
</dbReference>
<proteinExistence type="predicted"/>
<dbReference type="AlphaFoldDB" id="A0A521EAX8"/>
<dbReference type="InterPro" id="IPR036866">
    <property type="entry name" value="RibonucZ/Hydroxyglut_hydro"/>
</dbReference>
<dbReference type="InterPro" id="IPR050855">
    <property type="entry name" value="NDM-1-like"/>
</dbReference>
<dbReference type="RefSeq" id="WP_142458965.1">
    <property type="nucleotide sequence ID" value="NZ_FXTJ01000004.1"/>
</dbReference>
<gene>
    <name evidence="2" type="ORF">SAMN06273567_104391</name>
</gene>
<keyword evidence="3" id="KW-1185">Reference proteome</keyword>
<organism evidence="2 3">
    <name type="scientific">Geodermatophilus aquaeductus</name>
    <dbReference type="NCBI Taxonomy" id="1564161"/>
    <lineage>
        <taxon>Bacteria</taxon>
        <taxon>Bacillati</taxon>
        <taxon>Actinomycetota</taxon>
        <taxon>Actinomycetes</taxon>
        <taxon>Geodermatophilales</taxon>
        <taxon>Geodermatophilaceae</taxon>
        <taxon>Geodermatophilus</taxon>
    </lineage>
</organism>
<evidence type="ECO:0000313" key="3">
    <source>
        <dbReference type="Proteomes" id="UP000317484"/>
    </source>
</evidence>
<sequence>MRVPVAREIAPGVHLLRMGRGALASNAYLVRSEPGWVLIDCAWAGSATAIRSAAESLFGPDTRPAAILLTHIHPDHSGSAGDLGRSWQVPVYVHAAELPMARGEYLPGYGMPLDRWLVVPLMRLLPRSTRRRITAAGDITDVARALDPTAGVPGLPGWQVVPMPGHTPGSVAYLRADDGVLVSGDAVLTVDLNSLSGVLLGRQGLAGPPWYTTWNRQAAQRSISALAELETRVIAPGHGDPLAHGTAEALHALARAGTGRGGRRTVDRLLVPLGDPGAARYRPPPRLYARLQWLGFALTRLGLSPRYVVTLEVPGRRSGVIRRTSVVLAEHDGAGYLVSLTGESEWVRNVRAAGGRVVLGRRGQRRAATLVEVAPQDRAPVIRSWLLRARRRPGTAAVSREARANFGVGSDLDLAEIAATADRFPVFRVVPAGTPS</sequence>
<dbReference type="CDD" id="cd07721">
    <property type="entry name" value="yflN-like_MBL-fold"/>
    <property type="match status" value="1"/>
</dbReference>
<dbReference type="Gene3D" id="3.60.15.10">
    <property type="entry name" value="Ribonuclease Z/Hydroxyacylglutathione hydrolase-like"/>
    <property type="match status" value="1"/>
</dbReference>
<protein>
    <submittedName>
        <fullName evidence="2">Deazaflavin-dependent oxidoreductase, nitroreductase family</fullName>
    </submittedName>
</protein>
<dbReference type="PANTHER" id="PTHR42951">
    <property type="entry name" value="METALLO-BETA-LACTAMASE DOMAIN-CONTAINING"/>
    <property type="match status" value="1"/>
</dbReference>
<dbReference type="SUPFAM" id="SSF56281">
    <property type="entry name" value="Metallo-hydrolase/oxidoreductase"/>
    <property type="match status" value="1"/>
</dbReference>